<evidence type="ECO:0000313" key="3">
    <source>
        <dbReference type="EMBL" id="KAF3604572.1"/>
    </source>
</evidence>
<organism evidence="3 4">
    <name type="scientific">Brassica cretica</name>
    <name type="common">Mustard</name>
    <dbReference type="NCBI Taxonomy" id="69181"/>
    <lineage>
        <taxon>Eukaryota</taxon>
        <taxon>Viridiplantae</taxon>
        <taxon>Streptophyta</taxon>
        <taxon>Embryophyta</taxon>
        <taxon>Tracheophyta</taxon>
        <taxon>Spermatophyta</taxon>
        <taxon>Magnoliopsida</taxon>
        <taxon>eudicotyledons</taxon>
        <taxon>Gunneridae</taxon>
        <taxon>Pentapetalae</taxon>
        <taxon>rosids</taxon>
        <taxon>malvids</taxon>
        <taxon>Brassicales</taxon>
        <taxon>Brassicaceae</taxon>
        <taxon>Brassiceae</taxon>
        <taxon>Brassica</taxon>
    </lineage>
</organism>
<dbReference type="Proteomes" id="UP000712600">
    <property type="component" value="Unassembled WGS sequence"/>
</dbReference>
<dbReference type="AlphaFoldDB" id="A0A8S9SQU5"/>
<name>A0A8S9SQU5_BRACR</name>
<sequence length="170" mass="19060">MAFLGITDFESGSESDVEPEREQDESYKEVRETLIKLSMENLSLTKEKERLEVELSLVRLELQREAELAKESVGLIKEKPILVKHAEELKEEVVAERKVSADLQEKLDQQNKNIKMLTEPKQLEKIMCAGGTENSHMGLGYRGRQNGDTGLSKCGNNTSSGESGKLTKYG</sequence>
<evidence type="ECO:0000256" key="2">
    <source>
        <dbReference type="SAM" id="MobiDB-lite"/>
    </source>
</evidence>
<accession>A0A8S9SQU5</accession>
<feature type="coiled-coil region" evidence="1">
    <location>
        <begin position="34"/>
        <end position="106"/>
    </location>
</feature>
<evidence type="ECO:0000313" key="4">
    <source>
        <dbReference type="Proteomes" id="UP000712600"/>
    </source>
</evidence>
<reference evidence="3" key="1">
    <citation type="submission" date="2019-12" db="EMBL/GenBank/DDBJ databases">
        <title>Genome sequencing and annotation of Brassica cretica.</title>
        <authorList>
            <person name="Studholme D.J."/>
            <person name="Sarris P."/>
        </authorList>
    </citation>
    <scope>NUCLEOTIDE SEQUENCE</scope>
    <source>
        <strain evidence="3">PFS-109/04</strain>
        <tissue evidence="3">Leaf</tissue>
    </source>
</reference>
<feature type="region of interest" description="Disordered" evidence="2">
    <location>
        <begin position="1"/>
        <end position="28"/>
    </location>
</feature>
<feature type="compositionally biased region" description="Polar residues" evidence="2">
    <location>
        <begin position="146"/>
        <end position="162"/>
    </location>
</feature>
<dbReference type="EMBL" id="QGKX02000004">
    <property type="protein sequence ID" value="KAF3604572.1"/>
    <property type="molecule type" value="Genomic_DNA"/>
</dbReference>
<feature type="region of interest" description="Disordered" evidence="2">
    <location>
        <begin position="137"/>
        <end position="170"/>
    </location>
</feature>
<evidence type="ECO:0000256" key="1">
    <source>
        <dbReference type="SAM" id="Coils"/>
    </source>
</evidence>
<feature type="compositionally biased region" description="Basic and acidic residues" evidence="2">
    <location>
        <begin position="18"/>
        <end position="28"/>
    </location>
</feature>
<protein>
    <submittedName>
        <fullName evidence="3">Uncharacterized protein</fullName>
    </submittedName>
</protein>
<proteinExistence type="predicted"/>
<comment type="caution">
    <text evidence="3">The sequence shown here is derived from an EMBL/GenBank/DDBJ whole genome shotgun (WGS) entry which is preliminary data.</text>
</comment>
<gene>
    <name evidence="3" type="ORF">F2Q69_00033207</name>
</gene>
<keyword evidence="1" id="KW-0175">Coiled coil</keyword>